<evidence type="ECO:0000256" key="3">
    <source>
        <dbReference type="ARBA" id="ARBA00022741"/>
    </source>
</evidence>
<dbReference type="Gene3D" id="2.40.30.10">
    <property type="entry name" value="Translation factors"/>
    <property type="match status" value="1"/>
</dbReference>
<dbReference type="SUPFAM" id="SSF54980">
    <property type="entry name" value="EF-G C-terminal domain-like"/>
    <property type="match status" value="2"/>
</dbReference>
<dbReference type="GO" id="GO:0032790">
    <property type="term" value="P:ribosome disassembly"/>
    <property type="evidence" value="ECO:0007669"/>
    <property type="project" value="TreeGrafter"/>
</dbReference>
<dbReference type="InterPro" id="IPR035647">
    <property type="entry name" value="EFG_III/V"/>
</dbReference>
<dbReference type="GO" id="GO:0005525">
    <property type="term" value="F:GTP binding"/>
    <property type="evidence" value="ECO:0007669"/>
    <property type="project" value="UniProtKB-UniRule"/>
</dbReference>
<dbReference type="Pfam" id="PF14492">
    <property type="entry name" value="EFG_III"/>
    <property type="match status" value="1"/>
</dbReference>
<dbReference type="InterPro" id="IPR000640">
    <property type="entry name" value="EFG_V-like"/>
</dbReference>
<feature type="domain" description="Tr-type G" evidence="9">
    <location>
        <begin position="8"/>
        <end position="291"/>
    </location>
</feature>
<proteinExistence type="inferred from homology"/>
<dbReference type="GO" id="GO:0003924">
    <property type="term" value="F:GTPase activity"/>
    <property type="evidence" value="ECO:0007669"/>
    <property type="project" value="InterPro"/>
</dbReference>
<dbReference type="HAMAP" id="MF_00054_B">
    <property type="entry name" value="EF_G_EF_2_B"/>
    <property type="match status" value="1"/>
</dbReference>
<dbReference type="Pfam" id="PF00009">
    <property type="entry name" value="GTP_EFTU"/>
    <property type="match status" value="1"/>
</dbReference>
<dbReference type="InterPro" id="IPR005225">
    <property type="entry name" value="Small_GTP-bd"/>
</dbReference>
<accession>A0A6S6S496</accession>
<dbReference type="InterPro" id="IPR031157">
    <property type="entry name" value="G_TR_CS"/>
</dbReference>
<dbReference type="InterPro" id="IPR027417">
    <property type="entry name" value="P-loop_NTPase"/>
</dbReference>
<dbReference type="Pfam" id="PF00679">
    <property type="entry name" value="EFG_C"/>
    <property type="match status" value="1"/>
</dbReference>
<comment type="subcellular location">
    <subcellularLocation>
        <location evidence="8">Cytoplasm</location>
    </subcellularLocation>
</comment>
<dbReference type="InterPro" id="IPR014721">
    <property type="entry name" value="Ribsml_uS5_D2-typ_fold_subgr"/>
</dbReference>
<dbReference type="PANTHER" id="PTHR43261:SF1">
    <property type="entry name" value="RIBOSOME-RELEASING FACTOR 2, MITOCHONDRIAL"/>
    <property type="match status" value="1"/>
</dbReference>
<dbReference type="CDD" id="cd16262">
    <property type="entry name" value="EFG_III"/>
    <property type="match status" value="1"/>
</dbReference>
<dbReference type="Gene3D" id="3.30.70.240">
    <property type="match status" value="1"/>
</dbReference>
<dbReference type="PROSITE" id="PS00301">
    <property type="entry name" value="G_TR_1"/>
    <property type="match status" value="1"/>
</dbReference>
<evidence type="ECO:0000256" key="1">
    <source>
        <dbReference type="ARBA" id="ARBA00005870"/>
    </source>
</evidence>
<keyword evidence="6 8" id="KW-0342">GTP-binding</keyword>
<dbReference type="InterPro" id="IPR047872">
    <property type="entry name" value="EFG_IV"/>
</dbReference>
<dbReference type="InterPro" id="IPR009022">
    <property type="entry name" value="EFG_III"/>
</dbReference>
<dbReference type="InterPro" id="IPR005517">
    <property type="entry name" value="Transl_elong_EFG/EF2_IV"/>
</dbReference>
<dbReference type="FunFam" id="3.40.50.300:FF:000029">
    <property type="entry name" value="Elongation factor G"/>
    <property type="match status" value="1"/>
</dbReference>
<sequence length="710" mass="80583">MARKTSIKRYRNIGIIAHVDAGKTTLTERILYYTGRSHKLGEVHEGTAATDWMEQEQERGITITSAAVTTFWKGMKGQYKNHRINLIDTPGHVDFTIEVERSLRVLDGAIVILCGSSGVQAQTETVWRQANKYKVPRLIFVNKMDRPGADYFRVIEQIEDRLNCKAVPIQVNWGIEEKFKGIIDLIEMNAISWDEKNNGMEYEIAKKIPEELKKISQKYNEKLVEIAAESEESILEKYLEEGKLSKKLIRKGLRIRTLKNEIVLVTCGSAFKNKGIQSLLDAVIEYLPSPLDIDIFKGKEKILLKKKADIKNYMADDNASFAALAFKIATDSYVGNLTFVRVYSGKIKSGDKVYNSVKEKKERIGRIVQMHANFREDIKEILAGDIAACVGLKETTTGDTLCSVEKNISLERIDFPEPVISVAIEPKLKKDQEKMINALNKLEKEDPSFKVNYDKENGQTIISGMGELHIEIIVDRMRREFNVESNIGKPQVAYRETIKKAIKQEGKFIRQSGGRGQYGHVWLRIEPLKKIEKSKERTNKFTSEIVGGAIPKEYIPAIEKGAHEQLKTGVLAGYPMIDVKITVFDGSYHEVDSNENAFKIAASKAVKDGAMKADVVLLEPIMRVEIITPEKFMGEVVGDLNRKRGIIQSMEDNYYGKIINAMVPLKEMFGYATDLRSYTQGRASYTMKFEKYEEAPDLVIREVIKKNKDY</sequence>
<dbReference type="FunFam" id="3.30.70.870:FF:000001">
    <property type="entry name" value="Elongation factor G"/>
    <property type="match status" value="1"/>
</dbReference>
<keyword evidence="4 8" id="KW-0251">Elongation factor</keyword>
<dbReference type="NCBIfam" id="NF009381">
    <property type="entry name" value="PRK12740.1-5"/>
    <property type="match status" value="1"/>
</dbReference>
<dbReference type="Gene3D" id="3.40.50.300">
    <property type="entry name" value="P-loop containing nucleotide triphosphate hydrolases"/>
    <property type="match status" value="1"/>
</dbReference>
<dbReference type="CDD" id="cd03713">
    <property type="entry name" value="EFG_mtEFG_C"/>
    <property type="match status" value="1"/>
</dbReference>
<dbReference type="Gene3D" id="3.30.70.870">
    <property type="entry name" value="Elongation Factor G (Translational Gtpase), domain 3"/>
    <property type="match status" value="1"/>
</dbReference>
<keyword evidence="3 8" id="KW-0547">Nucleotide-binding</keyword>
<dbReference type="CDD" id="cd01434">
    <property type="entry name" value="EFG_mtEFG1_IV"/>
    <property type="match status" value="1"/>
</dbReference>
<dbReference type="NCBIfam" id="TIGR00231">
    <property type="entry name" value="small_GTP"/>
    <property type="match status" value="1"/>
</dbReference>
<dbReference type="Pfam" id="PF03764">
    <property type="entry name" value="EFG_IV"/>
    <property type="match status" value="1"/>
</dbReference>
<evidence type="ECO:0000256" key="6">
    <source>
        <dbReference type="ARBA" id="ARBA00023134"/>
    </source>
</evidence>
<comment type="caution">
    <text evidence="10">The sequence shown here is derived from an EMBL/GenBank/DDBJ whole genome shotgun (WGS) entry which is preliminary data.</text>
</comment>
<evidence type="ECO:0000256" key="8">
    <source>
        <dbReference type="HAMAP-Rule" id="MF_00054"/>
    </source>
</evidence>
<comment type="similarity">
    <text evidence="1 8">Belongs to the TRAFAC class translation factor GTPase superfamily. Classic translation factor GTPase family. EF-G/EF-2 subfamily.</text>
</comment>
<dbReference type="FunFam" id="2.40.30.10:FF:000006">
    <property type="entry name" value="Elongation factor G"/>
    <property type="match status" value="1"/>
</dbReference>
<dbReference type="CDD" id="cd04088">
    <property type="entry name" value="EFG_mtEFG_II"/>
    <property type="match status" value="1"/>
</dbReference>
<dbReference type="CDD" id="cd01886">
    <property type="entry name" value="EF-G"/>
    <property type="match status" value="1"/>
</dbReference>
<dbReference type="EMBL" id="CACTJB010000001">
    <property type="protein sequence ID" value="CAA3705469.1"/>
    <property type="molecule type" value="Genomic_DNA"/>
</dbReference>
<dbReference type="NCBIfam" id="TIGR00484">
    <property type="entry name" value="EF-G"/>
    <property type="match status" value="1"/>
</dbReference>
<evidence type="ECO:0000256" key="4">
    <source>
        <dbReference type="ARBA" id="ARBA00022768"/>
    </source>
</evidence>
<dbReference type="InterPro" id="IPR041095">
    <property type="entry name" value="EFG_II"/>
</dbReference>
<protein>
    <recommendedName>
        <fullName evidence="2 8">Elongation factor G</fullName>
        <shortName evidence="8">EF-G</shortName>
    </recommendedName>
</protein>
<feature type="binding site" evidence="8">
    <location>
        <begin position="88"/>
        <end position="92"/>
    </location>
    <ligand>
        <name>GTP</name>
        <dbReference type="ChEBI" id="CHEBI:37565"/>
    </ligand>
</feature>
<evidence type="ECO:0000259" key="9">
    <source>
        <dbReference type="PROSITE" id="PS51722"/>
    </source>
</evidence>
<dbReference type="Proteomes" id="UP000560980">
    <property type="component" value="Unassembled WGS sequence"/>
</dbReference>
<dbReference type="FunFam" id="3.30.70.240:FF:000001">
    <property type="entry name" value="Elongation factor G"/>
    <property type="match status" value="1"/>
</dbReference>
<dbReference type="InterPro" id="IPR035649">
    <property type="entry name" value="EFG_V"/>
</dbReference>
<dbReference type="Pfam" id="PF03144">
    <property type="entry name" value="GTP_EFTU_D2"/>
    <property type="match status" value="1"/>
</dbReference>
<dbReference type="GO" id="GO:0005737">
    <property type="term" value="C:cytoplasm"/>
    <property type="evidence" value="ECO:0007669"/>
    <property type="project" value="UniProtKB-SubCell"/>
</dbReference>
<dbReference type="PROSITE" id="PS51722">
    <property type="entry name" value="G_TR_2"/>
    <property type="match status" value="1"/>
</dbReference>
<evidence type="ECO:0000313" key="11">
    <source>
        <dbReference type="Proteomes" id="UP000560980"/>
    </source>
</evidence>
<dbReference type="FunFam" id="3.30.230.10:FF:000003">
    <property type="entry name" value="Elongation factor G"/>
    <property type="match status" value="1"/>
</dbReference>
<evidence type="ECO:0000256" key="7">
    <source>
        <dbReference type="ARBA" id="ARBA00024731"/>
    </source>
</evidence>
<name>A0A6S6S496_9GAMM</name>
<dbReference type="InterPro" id="IPR004161">
    <property type="entry name" value="EFTu-like_2"/>
</dbReference>
<dbReference type="InterPro" id="IPR009000">
    <property type="entry name" value="Transl_B-barrel_sf"/>
</dbReference>
<dbReference type="InterPro" id="IPR000795">
    <property type="entry name" value="T_Tr_GTP-bd_dom"/>
</dbReference>
<dbReference type="PANTHER" id="PTHR43261">
    <property type="entry name" value="TRANSLATION ELONGATION FACTOR G-RELATED"/>
    <property type="match status" value="1"/>
</dbReference>
<gene>
    <name evidence="8 10" type="primary">fusA</name>
    <name evidence="10" type="ORF">SISI_0123</name>
</gene>
<dbReference type="Gene3D" id="3.30.230.10">
    <property type="match status" value="1"/>
</dbReference>
<dbReference type="InterPro" id="IPR004540">
    <property type="entry name" value="Transl_elong_EFG/EF2"/>
</dbReference>
<feature type="binding site" evidence="8">
    <location>
        <begin position="17"/>
        <end position="24"/>
    </location>
    <ligand>
        <name>GTP</name>
        <dbReference type="ChEBI" id="CHEBI:37565"/>
    </ligand>
</feature>
<dbReference type="SMART" id="SM00889">
    <property type="entry name" value="EFG_IV"/>
    <property type="match status" value="1"/>
</dbReference>
<evidence type="ECO:0000256" key="2">
    <source>
        <dbReference type="ARBA" id="ARBA00017872"/>
    </source>
</evidence>
<organism evidence="10 11">
    <name type="scientific">Candidatus Portiera aleyrodidarum</name>
    <name type="common">primary endosymbiont of Bemisia tabaci</name>
    <dbReference type="NCBI Taxonomy" id="91844"/>
    <lineage>
        <taxon>Bacteria</taxon>
        <taxon>Pseudomonadati</taxon>
        <taxon>Pseudomonadota</taxon>
        <taxon>Gammaproteobacteria</taxon>
        <taxon>Candidatus Johnevansiales</taxon>
        <taxon>Candidatus Johnevansiaceae</taxon>
        <taxon>Candidatus Portiera</taxon>
    </lineage>
</organism>
<keyword evidence="5 8" id="KW-0648">Protein biosynthesis</keyword>
<dbReference type="InterPro" id="IPR020568">
    <property type="entry name" value="Ribosomal_Su5_D2-typ_SF"/>
</dbReference>
<dbReference type="AlphaFoldDB" id="A0A6S6S496"/>
<dbReference type="SUPFAM" id="SSF50447">
    <property type="entry name" value="Translation proteins"/>
    <property type="match status" value="1"/>
</dbReference>
<keyword evidence="8" id="KW-0963">Cytoplasm</keyword>
<dbReference type="SUPFAM" id="SSF52540">
    <property type="entry name" value="P-loop containing nucleoside triphosphate hydrolases"/>
    <property type="match status" value="1"/>
</dbReference>
<feature type="binding site" evidence="8">
    <location>
        <begin position="142"/>
        <end position="145"/>
    </location>
    <ligand>
        <name>GTP</name>
        <dbReference type="ChEBI" id="CHEBI:37565"/>
    </ligand>
</feature>
<dbReference type="PRINTS" id="PR00315">
    <property type="entry name" value="ELONGATNFCT"/>
</dbReference>
<dbReference type="SMART" id="SM00838">
    <property type="entry name" value="EFG_C"/>
    <property type="match status" value="1"/>
</dbReference>
<reference evidence="10 11" key="1">
    <citation type="submission" date="2019-12" db="EMBL/GenBank/DDBJ databases">
        <authorList>
            <person name="Santos-Garcia D."/>
            <person name="Santos-Garcia D."/>
            <person name="Santos-Garcia D."/>
        </authorList>
    </citation>
    <scope>NUCLEOTIDE SEQUENCE [LARGE SCALE GENOMIC DNA]</scope>
    <source>
        <strain evidence="10">SiSi</strain>
    </source>
</reference>
<comment type="function">
    <text evidence="7 8">Catalyzes the GTP-dependent ribosomal translocation step during translation elongation. During this step, the ribosome changes from the pre-translocational (PRE) to the post-translocational (POST) state as the newly formed A-site-bound peptidyl-tRNA and P-site-bound deacylated tRNA move to the P and E sites, respectively. Catalyzes the coordinated movement of the two tRNA molecules, the mRNA and conformational changes in the ribosome.</text>
</comment>
<dbReference type="GO" id="GO:0097216">
    <property type="term" value="F:guanosine tetraphosphate binding"/>
    <property type="evidence" value="ECO:0007669"/>
    <property type="project" value="UniProtKB-ARBA"/>
</dbReference>
<dbReference type="SUPFAM" id="SSF54211">
    <property type="entry name" value="Ribosomal protein S5 domain 2-like"/>
    <property type="match status" value="1"/>
</dbReference>
<evidence type="ECO:0000256" key="5">
    <source>
        <dbReference type="ARBA" id="ARBA00022917"/>
    </source>
</evidence>
<evidence type="ECO:0000313" key="10">
    <source>
        <dbReference type="EMBL" id="CAA3705469.1"/>
    </source>
</evidence>
<dbReference type="GO" id="GO:0003746">
    <property type="term" value="F:translation elongation factor activity"/>
    <property type="evidence" value="ECO:0007669"/>
    <property type="project" value="UniProtKB-UniRule"/>
</dbReference>
<dbReference type="RefSeq" id="WP_183042912.1">
    <property type="nucleotide sequence ID" value="NZ_CACTJB010000001.1"/>
</dbReference>